<reference evidence="1 2" key="1">
    <citation type="journal article" date="2016" name="Nat. Commun.">
        <title>Thousands of microbial genomes shed light on interconnected biogeochemical processes in an aquifer system.</title>
        <authorList>
            <person name="Anantharaman K."/>
            <person name="Brown C.T."/>
            <person name="Hug L.A."/>
            <person name="Sharon I."/>
            <person name="Castelle C.J."/>
            <person name="Probst A.J."/>
            <person name="Thomas B.C."/>
            <person name="Singh A."/>
            <person name="Wilkins M.J."/>
            <person name="Karaoz U."/>
            <person name="Brodie E.L."/>
            <person name="Williams K.H."/>
            <person name="Hubbard S.S."/>
            <person name="Banfield J.F."/>
        </authorList>
    </citation>
    <scope>NUCLEOTIDE SEQUENCE [LARGE SCALE GENOMIC DNA]</scope>
</reference>
<gene>
    <name evidence="1" type="ORF">A2942_00985</name>
</gene>
<proteinExistence type="predicted"/>
<dbReference type="STRING" id="1798665.A2942_00985"/>
<protein>
    <submittedName>
        <fullName evidence="1">Uncharacterized protein</fullName>
    </submittedName>
</protein>
<dbReference type="EMBL" id="MHLP01000007">
    <property type="protein sequence ID" value="OGZ13407.1"/>
    <property type="molecule type" value="Genomic_DNA"/>
</dbReference>
<dbReference type="AlphaFoldDB" id="A0A1G2DIC8"/>
<dbReference type="Proteomes" id="UP000178534">
    <property type="component" value="Unassembled WGS sequence"/>
</dbReference>
<organism evidence="1 2">
    <name type="scientific">Candidatus Lloydbacteria bacterium RIFCSPLOWO2_01_FULL_50_20</name>
    <dbReference type="NCBI Taxonomy" id="1798665"/>
    <lineage>
        <taxon>Bacteria</taxon>
        <taxon>Candidatus Lloydiibacteriota</taxon>
    </lineage>
</organism>
<accession>A0A1G2DIC8</accession>
<sequence>MVFIKPSFVTGIGNFATPRAIKEKKLSTTSTVEESLPWPVRVPFGGTGTPRAISPPTMAVFASSSDQPTARRSRLIASGLKPAFKRSVAYT</sequence>
<name>A0A1G2DIC8_9BACT</name>
<comment type="caution">
    <text evidence="1">The sequence shown here is derived from an EMBL/GenBank/DDBJ whole genome shotgun (WGS) entry which is preliminary data.</text>
</comment>
<evidence type="ECO:0000313" key="1">
    <source>
        <dbReference type="EMBL" id="OGZ13407.1"/>
    </source>
</evidence>
<evidence type="ECO:0000313" key="2">
    <source>
        <dbReference type="Proteomes" id="UP000178534"/>
    </source>
</evidence>